<dbReference type="EMBL" id="FNEW01000001">
    <property type="protein sequence ID" value="SDJ24697.1"/>
    <property type="molecule type" value="Genomic_DNA"/>
</dbReference>
<dbReference type="Gene3D" id="3.30.1580.10">
    <property type="entry name" value="Head-to-tail joining protein W"/>
    <property type="match status" value="1"/>
</dbReference>
<organism evidence="1 2">
    <name type="scientific">Agrobacterium fabrum</name>
    <dbReference type="NCBI Taxonomy" id="1176649"/>
    <lineage>
        <taxon>Bacteria</taxon>
        <taxon>Pseudomonadati</taxon>
        <taxon>Pseudomonadota</taxon>
        <taxon>Alphaproteobacteria</taxon>
        <taxon>Hyphomicrobiales</taxon>
        <taxon>Rhizobiaceae</taxon>
        <taxon>Rhizobium/Agrobacterium group</taxon>
        <taxon>Agrobacterium</taxon>
        <taxon>Agrobacterium tumefaciens complex</taxon>
    </lineage>
</organism>
<dbReference type="RefSeq" id="WP_092731704.1">
    <property type="nucleotide sequence ID" value="NZ_FNEW01000001.1"/>
</dbReference>
<comment type="caution">
    <text evidence="1">The sequence shown here is derived from an EMBL/GenBank/DDBJ whole genome shotgun (WGS) entry which is preliminary data.</text>
</comment>
<evidence type="ECO:0000313" key="2">
    <source>
        <dbReference type="Proteomes" id="UP000198917"/>
    </source>
</evidence>
<dbReference type="InterPro" id="IPR004174">
    <property type="entry name" value="GpW"/>
</dbReference>
<reference evidence="1 2" key="1">
    <citation type="submission" date="2016-10" db="EMBL/GenBank/DDBJ databases">
        <authorList>
            <person name="Varghese N."/>
            <person name="Submissions S."/>
        </authorList>
    </citation>
    <scope>NUCLEOTIDE SEQUENCE [LARGE SCALE GENOMIC DNA]</scope>
    <source>
        <strain evidence="1 2">PDC82</strain>
    </source>
</reference>
<name>A0A7Z7FPC6_9HYPH</name>
<dbReference type="InterPro" id="IPR036626">
    <property type="entry name" value="GpW_sf"/>
</dbReference>
<dbReference type="GO" id="GO:0019058">
    <property type="term" value="P:viral life cycle"/>
    <property type="evidence" value="ECO:0007669"/>
    <property type="project" value="InterPro"/>
</dbReference>
<sequence>MATIAELQGWLREAEKALHELLTGKGVAEVRDSNGESVRYTMANVSRLRQYIEDLKAQIAGQPRTPHRVMRPTWG</sequence>
<proteinExistence type="predicted"/>
<accession>A0A7Z7FPC6</accession>
<protein>
    <submittedName>
        <fullName evidence="1">GpW protein</fullName>
    </submittedName>
</protein>
<gene>
    <name evidence="1" type="ORF">SAMN05428983_0804</name>
</gene>
<evidence type="ECO:0000313" key="1">
    <source>
        <dbReference type="EMBL" id="SDJ24697.1"/>
    </source>
</evidence>
<dbReference type="SUPFAM" id="SSF64210">
    <property type="entry name" value="Head-to-tail joining protein W, gpW"/>
    <property type="match status" value="1"/>
</dbReference>
<dbReference type="AlphaFoldDB" id="A0A7Z7FPC6"/>
<dbReference type="Proteomes" id="UP000198917">
    <property type="component" value="Unassembled WGS sequence"/>
</dbReference>
<dbReference type="Pfam" id="PF02831">
    <property type="entry name" value="gpW"/>
    <property type="match status" value="1"/>
</dbReference>